<feature type="transmembrane region" description="Helical" evidence="12">
    <location>
        <begin position="136"/>
        <end position="154"/>
    </location>
</feature>
<organism evidence="13 14">
    <name type="scientific">Candidatus Glassbacteria bacterium RBG_16_58_8</name>
    <dbReference type="NCBI Taxonomy" id="1817866"/>
    <lineage>
        <taxon>Bacteria</taxon>
        <taxon>Candidatus Glassiibacteriota</taxon>
    </lineage>
</organism>
<accession>A0A1F5YC04</accession>
<comment type="similarity">
    <text evidence="2 11">Belongs to the CDP-alcohol phosphatidyltransferase class-I family.</text>
</comment>
<keyword evidence="4 11" id="KW-0808">Transferase</keyword>
<comment type="subcellular location">
    <subcellularLocation>
        <location evidence="1">Membrane</location>
        <topology evidence="1">Multi-pass membrane protein</topology>
    </subcellularLocation>
</comment>
<evidence type="ECO:0000313" key="14">
    <source>
        <dbReference type="Proteomes" id="UP000179034"/>
    </source>
</evidence>
<dbReference type="PANTHER" id="PTHR14269:SF62">
    <property type="entry name" value="CDP-DIACYLGLYCEROL--GLYCEROL-3-PHOSPHATE 3-PHOSPHATIDYLTRANSFERASE 1, CHLOROPLASTIC"/>
    <property type="match status" value="1"/>
</dbReference>
<dbReference type="InterPro" id="IPR000462">
    <property type="entry name" value="CDP-OH_P_trans"/>
</dbReference>
<evidence type="ECO:0000256" key="5">
    <source>
        <dbReference type="ARBA" id="ARBA00022692"/>
    </source>
</evidence>
<keyword evidence="3" id="KW-0444">Lipid biosynthesis</keyword>
<dbReference type="Gene3D" id="1.20.120.1760">
    <property type="match status" value="1"/>
</dbReference>
<protein>
    <recommendedName>
        <fullName evidence="15">CDP-diacylglycerol--glycerol-3-phosphate 3-phosphatidyltransferase</fullName>
    </recommendedName>
</protein>
<keyword evidence="8 12" id="KW-0472">Membrane</keyword>
<comment type="caution">
    <text evidence="13">The sequence shown here is derived from an EMBL/GenBank/DDBJ whole genome shotgun (WGS) entry which is preliminary data.</text>
</comment>
<evidence type="ECO:0000256" key="12">
    <source>
        <dbReference type="SAM" id="Phobius"/>
    </source>
</evidence>
<keyword evidence="6 12" id="KW-1133">Transmembrane helix</keyword>
<dbReference type="AlphaFoldDB" id="A0A1F5YC04"/>
<evidence type="ECO:0008006" key="15">
    <source>
        <dbReference type="Google" id="ProtNLM"/>
    </source>
</evidence>
<evidence type="ECO:0000256" key="10">
    <source>
        <dbReference type="ARBA" id="ARBA00023264"/>
    </source>
</evidence>
<dbReference type="PIRSF" id="PIRSF000847">
    <property type="entry name" value="Phos_ph_gly_syn"/>
    <property type="match status" value="1"/>
</dbReference>
<evidence type="ECO:0000256" key="2">
    <source>
        <dbReference type="ARBA" id="ARBA00010441"/>
    </source>
</evidence>
<proteinExistence type="inferred from homology"/>
<keyword evidence="10" id="KW-1208">Phospholipid metabolism</keyword>
<feature type="transmembrane region" description="Helical" evidence="12">
    <location>
        <begin position="160"/>
        <end position="180"/>
    </location>
</feature>
<dbReference type="GO" id="GO:0008444">
    <property type="term" value="F:CDP-diacylglycerol-glycerol-3-phosphate 3-phosphatidyltransferase activity"/>
    <property type="evidence" value="ECO:0007669"/>
    <property type="project" value="InterPro"/>
</dbReference>
<evidence type="ECO:0000256" key="8">
    <source>
        <dbReference type="ARBA" id="ARBA00023136"/>
    </source>
</evidence>
<dbReference type="InterPro" id="IPR043130">
    <property type="entry name" value="CDP-OH_PTrfase_TM_dom"/>
</dbReference>
<evidence type="ECO:0000256" key="4">
    <source>
        <dbReference type="ARBA" id="ARBA00022679"/>
    </source>
</evidence>
<dbReference type="Proteomes" id="UP000179034">
    <property type="component" value="Unassembled WGS sequence"/>
</dbReference>
<evidence type="ECO:0000256" key="1">
    <source>
        <dbReference type="ARBA" id="ARBA00004141"/>
    </source>
</evidence>
<keyword evidence="9" id="KW-0594">Phospholipid biosynthesis</keyword>
<evidence type="ECO:0000313" key="13">
    <source>
        <dbReference type="EMBL" id="OGF97720.1"/>
    </source>
</evidence>
<evidence type="ECO:0000256" key="9">
    <source>
        <dbReference type="ARBA" id="ARBA00023209"/>
    </source>
</evidence>
<keyword evidence="7" id="KW-0443">Lipid metabolism</keyword>
<evidence type="ECO:0000256" key="3">
    <source>
        <dbReference type="ARBA" id="ARBA00022516"/>
    </source>
</evidence>
<evidence type="ECO:0000256" key="6">
    <source>
        <dbReference type="ARBA" id="ARBA00022989"/>
    </source>
</evidence>
<evidence type="ECO:0000256" key="11">
    <source>
        <dbReference type="RuleBase" id="RU003750"/>
    </source>
</evidence>
<dbReference type="GO" id="GO:0016020">
    <property type="term" value="C:membrane"/>
    <property type="evidence" value="ECO:0007669"/>
    <property type="project" value="UniProtKB-SubCell"/>
</dbReference>
<feature type="transmembrane region" description="Helical" evidence="12">
    <location>
        <begin position="105"/>
        <end position="124"/>
    </location>
</feature>
<dbReference type="InterPro" id="IPR050324">
    <property type="entry name" value="CDP-alcohol_PTase-I"/>
</dbReference>
<dbReference type="InterPro" id="IPR004570">
    <property type="entry name" value="Phosphatidylglycerol_P_synth"/>
</dbReference>
<dbReference type="InterPro" id="IPR048254">
    <property type="entry name" value="CDP_ALCOHOL_P_TRANSF_CS"/>
</dbReference>
<feature type="transmembrane region" description="Helical" evidence="12">
    <location>
        <begin position="16"/>
        <end position="35"/>
    </location>
</feature>
<keyword evidence="5 12" id="KW-0812">Transmembrane</keyword>
<reference evidence="13 14" key="1">
    <citation type="journal article" date="2016" name="Nat. Commun.">
        <title>Thousands of microbial genomes shed light on interconnected biogeochemical processes in an aquifer system.</title>
        <authorList>
            <person name="Anantharaman K."/>
            <person name="Brown C.T."/>
            <person name="Hug L.A."/>
            <person name="Sharon I."/>
            <person name="Castelle C.J."/>
            <person name="Probst A.J."/>
            <person name="Thomas B.C."/>
            <person name="Singh A."/>
            <person name="Wilkins M.J."/>
            <person name="Karaoz U."/>
            <person name="Brodie E.L."/>
            <person name="Williams K.H."/>
            <person name="Hubbard S.S."/>
            <person name="Banfield J.F."/>
        </authorList>
    </citation>
    <scope>NUCLEOTIDE SEQUENCE [LARGE SCALE GENOMIC DNA]</scope>
</reference>
<evidence type="ECO:0000256" key="7">
    <source>
        <dbReference type="ARBA" id="ARBA00023098"/>
    </source>
</evidence>
<name>A0A1F5YC04_9BACT</name>
<dbReference type="Pfam" id="PF01066">
    <property type="entry name" value="CDP-OH_P_transf"/>
    <property type="match status" value="1"/>
</dbReference>
<sequence length="199" mass="21945">MWRAFAKATPIHELRVWTLSNFLSVLRILLLPFIYRLLKAGGRANDSAAIALMGVAVASDILDGLIARRTGGESNLGKILDPVADKICIGTMAVILVALRDFPVWLVAAILGRDALIVICSTVLIGRKRIVLSSNWLGKATTLFMAFLILAYTLEWPEAARYIMIGVLLFLVASTASYGITMVHHIRSRQLEDTRERDP</sequence>
<dbReference type="GO" id="GO:0046474">
    <property type="term" value="P:glycerophospholipid biosynthetic process"/>
    <property type="evidence" value="ECO:0007669"/>
    <property type="project" value="TreeGrafter"/>
</dbReference>
<dbReference type="PROSITE" id="PS00379">
    <property type="entry name" value="CDP_ALCOHOL_P_TRANSF"/>
    <property type="match status" value="1"/>
</dbReference>
<dbReference type="EMBL" id="MFIW01000065">
    <property type="protein sequence ID" value="OGF97720.1"/>
    <property type="molecule type" value="Genomic_DNA"/>
</dbReference>
<dbReference type="PANTHER" id="PTHR14269">
    <property type="entry name" value="CDP-DIACYLGLYCEROL--GLYCEROL-3-PHOSPHATE 3-PHOSPHATIDYLTRANSFERASE-RELATED"/>
    <property type="match status" value="1"/>
</dbReference>
<gene>
    <name evidence="13" type="ORF">A2Z06_02125</name>
</gene>